<dbReference type="Proteomes" id="UP000272706">
    <property type="component" value="Unassembled WGS sequence"/>
</dbReference>
<dbReference type="InterPro" id="IPR045886">
    <property type="entry name" value="ThiF/MoeB/HesA"/>
</dbReference>
<dbReference type="CDD" id="cd01483">
    <property type="entry name" value="E1_enzyme_family"/>
    <property type="match status" value="1"/>
</dbReference>
<evidence type="ECO:0000313" key="3">
    <source>
        <dbReference type="Proteomes" id="UP000272706"/>
    </source>
</evidence>
<reference evidence="2 3" key="1">
    <citation type="submission" date="2018-09" db="EMBL/GenBank/DDBJ databases">
        <title>Mesorhizobium carmichaelinearum sp. nov. isolated from Carmichaelinea spp. root nodules in New Zealand.</title>
        <authorList>
            <person name="De Meyer S.E."/>
        </authorList>
    </citation>
    <scope>NUCLEOTIDE SEQUENCE [LARGE SCALE GENOMIC DNA]</scope>
    <source>
        <strain evidence="2 3">ICMP19557</strain>
    </source>
</reference>
<dbReference type="Gene3D" id="3.40.50.720">
    <property type="entry name" value="NAD(P)-binding Rossmann-like Domain"/>
    <property type="match status" value="1"/>
</dbReference>
<feature type="domain" description="THIF-type NAD/FAD binding fold" evidence="1">
    <location>
        <begin position="179"/>
        <end position="428"/>
    </location>
</feature>
<organism evidence="2 3">
    <name type="scientific">Mesorhizobium waimense</name>
    <dbReference type="NCBI Taxonomy" id="1300307"/>
    <lineage>
        <taxon>Bacteria</taxon>
        <taxon>Pseudomonadati</taxon>
        <taxon>Pseudomonadota</taxon>
        <taxon>Alphaproteobacteria</taxon>
        <taxon>Hyphomicrobiales</taxon>
        <taxon>Phyllobacteriaceae</taxon>
        <taxon>Mesorhizobium</taxon>
    </lineage>
</organism>
<dbReference type="PANTHER" id="PTHR43267">
    <property type="entry name" value="TRNA THREONYLCARBAMOYLADENOSINE DEHYDRATASE"/>
    <property type="match status" value="1"/>
</dbReference>
<evidence type="ECO:0000259" key="1">
    <source>
        <dbReference type="Pfam" id="PF00899"/>
    </source>
</evidence>
<accession>A0A3A5KIP1</accession>
<gene>
    <name evidence="2" type="ORF">D3227_29070</name>
</gene>
<dbReference type="Pfam" id="PF00899">
    <property type="entry name" value="ThiF"/>
    <property type="match status" value="1"/>
</dbReference>
<evidence type="ECO:0000313" key="2">
    <source>
        <dbReference type="EMBL" id="RJT30910.1"/>
    </source>
</evidence>
<dbReference type="GO" id="GO:0061503">
    <property type="term" value="F:tRNA threonylcarbamoyladenosine dehydratase"/>
    <property type="evidence" value="ECO:0007669"/>
    <property type="project" value="TreeGrafter"/>
</dbReference>
<dbReference type="OrthoDB" id="2746358at2"/>
<dbReference type="InterPro" id="IPR035985">
    <property type="entry name" value="Ubiquitin-activating_enz"/>
</dbReference>
<dbReference type="SUPFAM" id="SSF69572">
    <property type="entry name" value="Activating enzymes of the ubiquitin-like proteins"/>
    <property type="match status" value="1"/>
</dbReference>
<name>A0A3A5KIP1_9HYPH</name>
<sequence>MITTLVLPGSLADEITTASRNPLECAAVLLARRIDTGAEVRLLGRSLHWVPQAAYCEQSSHHMLIRSEGYVGALGAAEKDGAVPIWFHTHPGEEGVPLPSPHDRQVDREIGDLFQLRSGSGVYATLIASPRGESFVFSGEVTPEDGETAPIGRVWMVGDRWRLLPSFASQVATPNAIFDRNVRAFGPDIQCVLGDIRVAIVGAGGTGSAVAEQLVRLGVRHLLLIDNDTLSASNVTRVYGSTPREVGQPKVDVLAAHLTRIAPELRCSTIQGMVTVKHVAQALRASDLVFGCTDDNAGRLVLSRLSTFLLTPVIDVGVLLSSDRRGVLTGIDGRITTLTAGAACLVCRGRVDMARAAAEMRTPEERQRLADEGYAPALGQVEPAVVAFTTAVAAAAVNELLDRLIGYGPPERPTETLLRLHEREISTNEALSRQGHYCHVAQGKWGAGDEEPFLGQLWGTA</sequence>
<keyword evidence="3" id="KW-1185">Reference proteome</keyword>
<dbReference type="GO" id="GO:0008641">
    <property type="term" value="F:ubiquitin-like modifier activating enzyme activity"/>
    <property type="evidence" value="ECO:0007669"/>
    <property type="project" value="InterPro"/>
</dbReference>
<comment type="caution">
    <text evidence="2">The sequence shown here is derived from an EMBL/GenBank/DDBJ whole genome shotgun (WGS) entry which is preliminary data.</text>
</comment>
<dbReference type="PANTHER" id="PTHR43267:SF2">
    <property type="entry name" value="TRNA THREONYLCARBAMOYLADENOSINE DEHYDRATASE 1-RELATED"/>
    <property type="match status" value="1"/>
</dbReference>
<dbReference type="GO" id="GO:0061504">
    <property type="term" value="P:cyclic threonylcarbamoyladenosine biosynthetic process"/>
    <property type="evidence" value="ECO:0007669"/>
    <property type="project" value="TreeGrafter"/>
</dbReference>
<dbReference type="AlphaFoldDB" id="A0A3A5KIP1"/>
<dbReference type="RefSeq" id="WP_120017678.1">
    <property type="nucleotide sequence ID" value="NZ_QZWZ01000032.1"/>
</dbReference>
<dbReference type="EMBL" id="QZWZ01000032">
    <property type="protein sequence ID" value="RJT30910.1"/>
    <property type="molecule type" value="Genomic_DNA"/>
</dbReference>
<protein>
    <recommendedName>
        <fullName evidence="1">THIF-type NAD/FAD binding fold domain-containing protein</fullName>
    </recommendedName>
</protein>
<proteinExistence type="predicted"/>
<dbReference type="InterPro" id="IPR000594">
    <property type="entry name" value="ThiF_NAD_FAD-bd"/>
</dbReference>